<dbReference type="RefSeq" id="WP_097326848.1">
    <property type="nucleotide sequence ID" value="NZ_OBDY01000024.1"/>
</dbReference>
<dbReference type="PRINTS" id="PR00038">
    <property type="entry name" value="HTHLUXR"/>
</dbReference>
<dbReference type="Proteomes" id="UP000219612">
    <property type="component" value="Unassembled WGS sequence"/>
</dbReference>
<dbReference type="GO" id="GO:0004016">
    <property type="term" value="F:adenylate cyclase activity"/>
    <property type="evidence" value="ECO:0007669"/>
    <property type="project" value="TreeGrafter"/>
</dbReference>
<dbReference type="GO" id="GO:0005737">
    <property type="term" value="C:cytoplasm"/>
    <property type="evidence" value="ECO:0007669"/>
    <property type="project" value="TreeGrafter"/>
</dbReference>
<dbReference type="GO" id="GO:0005524">
    <property type="term" value="F:ATP binding"/>
    <property type="evidence" value="ECO:0007669"/>
    <property type="project" value="UniProtKB-KW"/>
</dbReference>
<evidence type="ECO:0000313" key="5">
    <source>
        <dbReference type="Proteomes" id="UP000219612"/>
    </source>
</evidence>
<keyword evidence="5" id="KW-1185">Reference proteome</keyword>
<name>A0A285JR88_9ACTN</name>
<dbReference type="Gene3D" id="1.10.10.10">
    <property type="entry name" value="Winged helix-like DNA-binding domain superfamily/Winged helix DNA-binding domain"/>
    <property type="match status" value="1"/>
</dbReference>
<proteinExistence type="predicted"/>
<dbReference type="GO" id="GO:0003677">
    <property type="term" value="F:DNA binding"/>
    <property type="evidence" value="ECO:0007669"/>
    <property type="project" value="InterPro"/>
</dbReference>
<dbReference type="InterPro" id="IPR036388">
    <property type="entry name" value="WH-like_DNA-bd_sf"/>
</dbReference>
<dbReference type="Pfam" id="PF00196">
    <property type="entry name" value="GerE"/>
    <property type="match status" value="1"/>
</dbReference>
<feature type="domain" description="HTH luxR-type" evidence="3">
    <location>
        <begin position="849"/>
        <end position="917"/>
    </location>
</feature>
<dbReference type="CDD" id="cd06170">
    <property type="entry name" value="LuxR_C_like"/>
    <property type="match status" value="1"/>
</dbReference>
<dbReference type="PROSITE" id="PS50043">
    <property type="entry name" value="HTH_LUXR_2"/>
    <property type="match status" value="1"/>
</dbReference>
<accession>A0A285JR88</accession>
<organism evidence="4 5">
    <name type="scientific">Paractinoplanes atraurantiacus</name>
    <dbReference type="NCBI Taxonomy" id="1036182"/>
    <lineage>
        <taxon>Bacteria</taxon>
        <taxon>Bacillati</taxon>
        <taxon>Actinomycetota</taxon>
        <taxon>Actinomycetes</taxon>
        <taxon>Micromonosporales</taxon>
        <taxon>Micromonosporaceae</taxon>
        <taxon>Paractinoplanes</taxon>
    </lineage>
</organism>
<gene>
    <name evidence="4" type="ORF">SAMN05421748_12442</name>
</gene>
<keyword evidence="2" id="KW-0067">ATP-binding</keyword>
<dbReference type="GO" id="GO:0006355">
    <property type="term" value="P:regulation of DNA-templated transcription"/>
    <property type="evidence" value="ECO:0007669"/>
    <property type="project" value="InterPro"/>
</dbReference>
<dbReference type="InterPro" id="IPR016032">
    <property type="entry name" value="Sig_transdc_resp-reg_C-effctor"/>
</dbReference>
<keyword evidence="1" id="KW-0547">Nucleotide-binding</keyword>
<dbReference type="InterPro" id="IPR000792">
    <property type="entry name" value="Tscrpt_reg_LuxR_C"/>
</dbReference>
<evidence type="ECO:0000256" key="2">
    <source>
        <dbReference type="ARBA" id="ARBA00022840"/>
    </source>
</evidence>
<dbReference type="InterPro" id="IPR027417">
    <property type="entry name" value="P-loop_NTPase"/>
</dbReference>
<dbReference type="PROSITE" id="PS00622">
    <property type="entry name" value="HTH_LUXR_1"/>
    <property type="match status" value="1"/>
</dbReference>
<reference evidence="4 5" key="1">
    <citation type="submission" date="2017-09" db="EMBL/GenBank/DDBJ databases">
        <authorList>
            <person name="Ehlers B."/>
            <person name="Leendertz F.H."/>
        </authorList>
    </citation>
    <scope>NUCLEOTIDE SEQUENCE [LARGE SCALE GENOMIC DNA]</scope>
    <source>
        <strain evidence="4 5">CGMCC 4.6857</strain>
    </source>
</reference>
<dbReference type="Pfam" id="PF13191">
    <property type="entry name" value="AAA_16"/>
    <property type="match status" value="1"/>
</dbReference>
<evidence type="ECO:0000256" key="1">
    <source>
        <dbReference type="ARBA" id="ARBA00022741"/>
    </source>
</evidence>
<dbReference type="AlphaFoldDB" id="A0A285JR88"/>
<evidence type="ECO:0000259" key="3">
    <source>
        <dbReference type="PROSITE" id="PS50043"/>
    </source>
</evidence>
<dbReference type="SMART" id="SM00421">
    <property type="entry name" value="HTH_LUXR"/>
    <property type="match status" value="1"/>
</dbReference>
<dbReference type="OrthoDB" id="3514764at2"/>
<protein>
    <submittedName>
        <fullName evidence="4">Regulatory protein, luxR family</fullName>
    </submittedName>
</protein>
<sequence length="917" mass="97600">MELRGRSVELAALDGLLATARGGGSAGLVLLGEAGVGKTSLLSYAVTTAAGFRVSQVAAAEPESELPFADLHALCRPMLKHLDRLPPPQRDALATVFGTAAPASAPNLFLVGLATLSLFAESAARKPLLCVVDDAQWLDQASAQVLAFVTRRLQAESVVMLFAAREPVREFDGLPARTVEGLDDFDSRALLNTVVRWPLDERVRDAILAEARGNPLALLELPLAGAPGTLAGGFGLPAALPLAGRLEESFLARSRSLSAGARRLLLIAAADPVGDSALMWRAARRLGIARDAADEVRTAGLLTIGATVRFRHTLVRSAVYRAAPDADRRAAHHALARVTDERADPDRRAWHLAQAADAPDESVAAALVASAGRARYRGGLAAAAAFLERAAALTADPALRADRELAAARALHHSGALDRAAATLRRAATRPAGDRRTALIGLLRGQMAFSARRPHTGPEDATALLLDTARRLAPWNAALARETYLDAFASAMLVGRLATGPGLAEVARAALGAPCPQEPARPQDLLLDGLARHFTGDHERDVPLLRRAVSAFRDPRLPPESTIRWGFPVRHAANVLWDDDAWHGLSERHAGVARELGALAVLPVALNQRIAVHLHAGEMRDAAALVDEAREVAEVLGVQRPGYGEAAVAAWCGPAGEASKLIADSTELAEALGEGVGVTWFQYLAAVLHNGSGRFRPALVAAERAVAYTGELGFASWALPELVEAAAALGDRNRAAEAVSRLERIVAPGGSDWGLGVVARSRALIANGNEADRLFREAVDRLGRCRASAMRARTRLVYGEWLRRAERDAEARAELRAAYESLSRMGAEGFAARARDELLVSGEVVRPQDRPMSTELTPQELRIARRARDGRSNAEIGAELFLSARTVEWHIRRILAKLGITSRRGLPGALPEAALEA</sequence>
<dbReference type="SUPFAM" id="SSF52540">
    <property type="entry name" value="P-loop containing nucleoside triphosphate hydrolases"/>
    <property type="match status" value="1"/>
</dbReference>
<evidence type="ECO:0000313" key="4">
    <source>
        <dbReference type="EMBL" id="SNY62832.1"/>
    </source>
</evidence>
<dbReference type="PANTHER" id="PTHR16305">
    <property type="entry name" value="TESTICULAR SOLUBLE ADENYLYL CYCLASE"/>
    <property type="match status" value="1"/>
</dbReference>
<dbReference type="InterPro" id="IPR041664">
    <property type="entry name" value="AAA_16"/>
</dbReference>
<dbReference type="EMBL" id="OBDY01000024">
    <property type="protein sequence ID" value="SNY62832.1"/>
    <property type="molecule type" value="Genomic_DNA"/>
</dbReference>
<dbReference type="PANTHER" id="PTHR16305:SF35">
    <property type="entry name" value="TRANSCRIPTIONAL ACTIVATOR DOMAIN"/>
    <property type="match status" value="1"/>
</dbReference>
<dbReference type="SUPFAM" id="SSF46894">
    <property type="entry name" value="C-terminal effector domain of the bipartite response regulators"/>
    <property type="match status" value="1"/>
</dbReference>